<dbReference type="InterPro" id="IPR036396">
    <property type="entry name" value="Cyt_P450_sf"/>
</dbReference>
<protein>
    <submittedName>
        <fullName evidence="12">Cytochrome P450</fullName>
    </submittedName>
</protein>
<dbReference type="InterPro" id="IPR002401">
    <property type="entry name" value="Cyt_P450_E_grp-I"/>
</dbReference>
<evidence type="ECO:0000256" key="4">
    <source>
        <dbReference type="ARBA" id="ARBA00022617"/>
    </source>
</evidence>
<dbReference type="CDD" id="cd11065">
    <property type="entry name" value="CYP64-like"/>
    <property type="match status" value="1"/>
</dbReference>
<dbReference type="InterPro" id="IPR050364">
    <property type="entry name" value="Cytochrome_P450_fung"/>
</dbReference>
<evidence type="ECO:0000256" key="1">
    <source>
        <dbReference type="ARBA" id="ARBA00001971"/>
    </source>
</evidence>
<dbReference type="Gene3D" id="1.10.630.10">
    <property type="entry name" value="Cytochrome P450"/>
    <property type="match status" value="1"/>
</dbReference>
<gene>
    <name evidence="12" type="ORF">MIND_00159800</name>
</gene>
<evidence type="ECO:0000256" key="7">
    <source>
        <dbReference type="ARBA" id="ARBA00023004"/>
    </source>
</evidence>
<keyword evidence="11" id="KW-1133">Transmembrane helix</keyword>
<dbReference type="PROSITE" id="PS00086">
    <property type="entry name" value="CYTOCHROME_P450"/>
    <property type="match status" value="1"/>
</dbReference>
<comment type="cofactor">
    <cofactor evidence="1 9">
        <name>heme</name>
        <dbReference type="ChEBI" id="CHEBI:30413"/>
    </cofactor>
</comment>
<dbReference type="GO" id="GO:0005506">
    <property type="term" value="F:iron ion binding"/>
    <property type="evidence" value="ECO:0007669"/>
    <property type="project" value="InterPro"/>
</dbReference>
<keyword evidence="11" id="KW-0812">Transmembrane</keyword>
<accession>A0A8H6TF70</accession>
<dbReference type="PANTHER" id="PTHR46300:SF7">
    <property type="entry name" value="P450, PUTATIVE (EUROFUNG)-RELATED"/>
    <property type="match status" value="1"/>
</dbReference>
<evidence type="ECO:0000256" key="10">
    <source>
        <dbReference type="RuleBase" id="RU000461"/>
    </source>
</evidence>
<keyword evidence="5 9" id="KW-0479">Metal-binding</keyword>
<dbReference type="Pfam" id="PF00067">
    <property type="entry name" value="p450"/>
    <property type="match status" value="1"/>
</dbReference>
<feature type="transmembrane region" description="Helical" evidence="11">
    <location>
        <begin position="286"/>
        <end position="307"/>
    </location>
</feature>
<evidence type="ECO:0000256" key="2">
    <source>
        <dbReference type="ARBA" id="ARBA00005179"/>
    </source>
</evidence>
<evidence type="ECO:0000256" key="11">
    <source>
        <dbReference type="SAM" id="Phobius"/>
    </source>
</evidence>
<dbReference type="EMBL" id="JACAZF010000001">
    <property type="protein sequence ID" value="KAF7316410.1"/>
    <property type="molecule type" value="Genomic_DNA"/>
</dbReference>
<dbReference type="RefSeq" id="XP_037226433.1">
    <property type="nucleotide sequence ID" value="XM_037358523.1"/>
</dbReference>
<name>A0A8H6TF70_9AGAR</name>
<dbReference type="PANTHER" id="PTHR46300">
    <property type="entry name" value="P450, PUTATIVE (EUROFUNG)-RELATED-RELATED"/>
    <property type="match status" value="1"/>
</dbReference>
<comment type="caution">
    <text evidence="12">The sequence shown here is derived from an EMBL/GenBank/DDBJ whole genome shotgun (WGS) entry which is preliminary data.</text>
</comment>
<comment type="pathway">
    <text evidence="2">Secondary metabolite biosynthesis.</text>
</comment>
<evidence type="ECO:0000256" key="5">
    <source>
        <dbReference type="ARBA" id="ARBA00022723"/>
    </source>
</evidence>
<keyword evidence="8 10" id="KW-0503">Monooxygenase</keyword>
<dbReference type="InterPro" id="IPR001128">
    <property type="entry name" value="Cyt_P450"/>
</dbReference>
<keyword evidence="4 9" id="KW-0349">Heme</keyword>
<evidence type="ECO:0000313" key="12">
    <source>
        <dbReference type="EMBL" id="KAF7316410.1"/>
    </source>
</evidence>
<keyword evidence="11" id="KW-0472">Membrane</keyword>
<dbReference type="Proteomes" id="UP000636479">
    <property type="component" value="Unassembled WGS sequence"/>
</dbReference>
<dbReference type="SUPFAM" id="SSF48264">
    <property type="entry name" value="Cytochrome P450"/>
    <property type="match status" value="1"/>
</dbReference>
<dbReference type="PRINTS" id="PR00463">
    <property type="entry name" value="EP450I"/>
</dbReference>
<evidence type="ECO:0000256" key="3">
    <source>
        <dbReference type="ARBA" id="ARBA00010617"/>
    </source>
</evidence>
<sequence>MLFTFFKLTSPLAGVVAILAVALFTRILRGYKHRSPPGPSGWPIVGNLFDLPPSTNEPWKVYQAWSVKYGSDVIHMKVLATRIIVINLVKAASDLLTQKSAIYADRPRMPMLQEAIGLGWHFGFMPYGDGWRQHRRLFAQHTGTFTIAKQLKWTNILLENLLSSPHNFIEHIQHFATGSSLEATFGIQVNPSGTPDPFIEAAKQVVQSMVEAGIFGSYLVDYLPFLKHVERLKGQVKEWSIASNVAAHVPWDAMTKAVQLGDFSPSAASELFESDNLDQTIARQTLASMFASGSAATASTITIFLLAMRCKKLRKSRSTVVGDRLPELSDEVNLPYITALIREIGRWNPVVPLAFPHMLSTDDEYDGHHLKAGTIVVPNSWAILHDPEVYSEPESFNPSRFLTRHGLLNPLVNDPEAVWGYGRRACPGRRIAASELFLTISGILKVFKITPAVNNESEVIQPKCEFGSGLLRYPKPFKCSIEPRSKEVVELIQLF</sequence>
<comment type="similarity">
    <text evidence="3 10">Belongs to the cytochrome P450 family.</text>
</comment>
<dbReference type="OrthoDB" id="2789670at2759"/>
<evidence type="ECO:0000313" key="13">
    <source>
        <dbReference type="Proteomes" id="UP000636479"/>
    </source>
</evidence>
<keyword evidence="13" id="KW-1185">Reference proteome</keyword>
<dbReference type="GO" id="GO:0004497">
    <property type="term" value="F:monooxygenase activity"/>
    <property type="evidence" value="ECO:0007669"/>
    <property type="project" value="UniProtKB-KW"/>
</dbReference>
<proteinExistence type="inferred from homology"/>
<dbReference type="GeneID" id="59341039"/>
<reference evidence="12" key="1">
    <citation type="submission" date="2020-05" db="EMBL/GenBank/DDBJ databases">
        <title>Mycena genomes resolve the evolution of fungal bioluminescence.</title>
        <authorList>
            <person name="Tsai I.J."/>
        </authorList>
    </citation>
    <scope>NUCLEOTIDE SEQUENCE</scope>
    <source>
        <strain evidence="12">171206Taipei</strain>
    </source>
</reference>
<dbReference type="GO" id="GO:0016705">
    <property type="term" value="F:oxidoreductase activity, acting on paired donors, with incorporation or reduction of molecular oxygen"/>
    <property type="evidence" value="ECO:0007669"/>
    <property type="project" value="InterPro"/>
</dbReference>
<evidence type="ECO:0000256" key="8">
    <source>
        <dbReference type="ARBA" id="ARBA00023033"/>
    </source>
</evidence>
<keyword evidence="7 9" id="KW-0408">Iron</keyword>
<evidence type="ECO:0000256" key="9">
    <source>
        <dbReference type="PIRSR" id="PIRSR602401-1"/>
    </source>
</evidence>
<evidence type="ECO:0000256" key="6">
    <source>
        <dbReference type="ARBA" id="ARBA00023002"/>
    </source>
</evidence>
<keyword evidence="6 10" id="KW-0560">Oxidoreductase</keyword>
<dbReference type="InterPro" id="IPR017972">
    <property type="entry name" value="Cyt_P450_CS"/>
</dbReference>
<feature type="binding site" description="axial binding residue" evidence="9">
    <location>
        <position position="426"/>
    </location>
    <ligand>
        <name>heme</name>
        <dbReference type="ChEBI" id="CHEBI:30413"/>
    </ligand>
    <ligandPart>
        <name>Fe</name>
        <dbReference type="ChEBI" id="CHEBI:18248"/>
    </ligandPart>
</feature>
<dbReference type="AlphaFoldDB" id="A0A8H6TF70"/>
<dbReference type="GO" id="GO:0020037">
    <property type="term" value="F:heme binding"/>
    <property type="evidence" value="ECO:0007669"/>
    <property type="project" value="InterPro"/>
</dbReference>
<organism evidence="12 13">
    <name type="scientific">Mycena indigotica</name>
    <dbReference type="NCBI Taxonomy" id="2126181"/>
    <lineage>
        <taxon>Eukaryota</taxon>
        <taxon>Fungi</taxon>
        <taxon>Dikarya</taxon>
        <taxon>Basidiomycota</taxon>
        <taxon>Agaricomycotina</taxon>
        <taxon>Agaricomycetes</taxon>
        <taxon>Agaricomycetidae</taxon>
        <taxon>Agaricales</taxon>
        <taxon>Marasmiineae</taxon>
        <taxon>Mycenaceae</taxon>
        <taxon>Mycena</taxon>
    </lineage>
</organism>